<organism evidence="1 2">
    <name type="scientific">Dioscorea alata</name>
    <name type="common">Purple yam</name>
    <dbReference type="NCBI Taxonomy" id="55571"/>
    <lineage>
        <taxon>Eukaryota</taxon>
        <taxon>Viridiplantae</taxon>
        <taxon>Streptophyta</taxon>
        <taxon>Embryophyta</taxon>
        <taxon>Tracheophyta</taxon>
        <taxon>Spermatophyta</taxon>
        <taxon>Magnoliopsida</taxon>
        <taxon>Liliopsida</taxon>
        <taxon>Dioscoreales</taxon>
        <taxon>Dioscoreaceae</taxon>
        <taxon>Dioscorea</taxon>
    </lineage>
</organism>
<evidence type="ECO:0000313" key="2">
    <source>
        <dbReference type="Proteomes" id="UP000827976"/>
    </source>
</evidence>
<reference evidence="2" key="1">
    <citation type="journal article" date="2022" name="Nat. Commun.">
        <title>Chromosome evolution and the genetic basis of agronomically important traits in greater yam.</title>
        <authorList>
            <person name="Bredeson J.V."/>
            <person name="Lyons J.B."/>
            <person name="Oniyinde I.O."/>
            <person name="Okereke N.R."/>
            <person name="Kolade O."/>
            <person name="Nnabue I."/>
            <person name="Nwadili C.O."/>
            <person name="Hribova E."/>
            <person name="Parker M."/>
            <person name="Nwogha J."/>
            <person name="Shu S."/>
            <person name="Carlson J."/>
            <person name="Kariba R."/>
            <person name="Muthemba S."/>
            <person name="Knop K."/>
            <person name="Barton G.J."/>
            <person name="Sherwood A.V."/>
            <person name="Lopez-Montes A."/>
            <person name="Asiedu R."/>
            <person name="Jamnadass R."/>
            <person name="Muchugi A."/>
            <person name="Goodstein D."/>
            <person name="Egesi C.N."/>
            <person name="Featherston J."/>
            <person name="Asfaw A."/>
            <person name="Simpson G.G."/>
            <person name="Dolezel J."/>
            <person name="Hendre P.S."/>
            <person name="Van Deynze A."/>
            <person name="Kumar P.L."/>
            <person name="Obidiegwu J.E."/>
            <person name="Bhattacharjee R."/>
            <person name="Rokhsar D.S."/>
        </authorList>
    </citation>
    <scope>NUCLEOTIDE SEQUENCE [LARGE SCALE GENOMIC DNA]</scope>
    <source>
        <strain evidence="2">cv. TDa95/00328</strain>
    </source>
</reference>
<proteinExistence type="predicted"/>
<dbReference type="EMBL" id="CM037023">
    <property type="protein sequence ID" value="KAH7665906.1"/>
    <property type="molecule type" value="Genomic_DNA"/>
</dbReference>
<protein>
    <submittedName>
        <fullName evidence="1">Uncharacterized protein</fullName>
    </submittedName>
</protein>
<comment type="caution">
    <text evidence="1">The sequence shown here is derived from an EMBL/GenBank/DDBJ whole genome shotgun (WGS) entry which is preliminary data.</text>
</comment>
<name>A0ACB7UYA9_DIOAL</name>
<evidence type="ECO:0000313" key="1">
    <source>
        <dbReference type="EMBL" id="KAH7665906.1"/>
    </source>
</evidence>
<keyword evidence="2" id="KW-1185">Reference proteome</keyword>
<accession>A0ACB7UYA9</accession>
<sequence>MPLTPDKPRIPTWSLSRGQTITLPVEQVFWIRIMVSPTKYAGSLGTTSQIGTCLGISSEDDPHCYKYTPSVGLYPLMDFRQLVRNAMFLSPFLNYDTHFPCANLCITCYKMKTCCRLECKAAQ</sequence>
<dbReference type="Proteomes" id="UP000827976">
    <property type="component" value="Chromosome 13"/>
</dbReference>
<gene>
    <name evidence="1" type="ORF">IHE45_13G063800</name>
</gene>